<accession>A0AAT9GJF1</accession>
<dbReference type="AlphaFoldDB" id="A0AAT9GJF1"/>
<name>A0AAT9GJF1_9BACT</name>
<protein>
    <recommendedName>
        <fullName evidence="1">AB hydrolase-1 domain-containing protein</fullName>
    </recommendedName>
</protein>
<feature type="domain" description="AB hydrolase-1" evidence="1">
    <location>
        <begin position="10"/>
        <end position="49"/>
    </location>
</feature>
<evidence type="ECO:0000259" key="1">
    <source>
        <dbReference type="Pfam" id="PF00561"/>
    </source>
</evidence>
<dbReference type="InterPro" id="IPR000073">
    <property type="entry name" value="AB_hydrolase_1"/>
</dbReference>
<dbReference type="EMBL" id="AP029612">
    <property type="protein sequence ID" value="BFG70711.1"/>
    <property type="molecule type" value="Genomic_DNA"/>
</dbReference>
<gene>
    <name evidence="2" type="ORF">KACHI17_15920</name>
</gene>
<dbReference type="Gene3D" id="3.40.50.1820">
    <property type="entry name" value="alpha/beta hydrolase"/>
    <property type="match status" value="1"/>
</dbReference>
<dbReference type="InterPro" id="IPR029058">
    <property type="entry name" value="AB_hydrolase_fold"/>
</dbReference>
<dbReference type="Pfam" id="PF00561">
    <property type="entry name" value="Abhydrolase_1"/>
    <property type="match status" value="1"/>
</dbReference>
<proteinExistence type="predicted"/>
<dbReference type="SUPFAM" id="SSF53474">
    <property type="entry name" value="alpha/beta-Hydrolases"/>
    <property type="match status" value="1"/>
</dbReference>
<sequence>MNRIIPEESRILLMGYSMGGRVCLQLLASFPHRFRKLVLIAPDGLHKNIWQRLSTQTALGNRLFAFSMQHPGWMFVLMRIAGSLGLFNKSIIRFVHHYLDHAHERKILYQRWTTMRYFRPNLTALKKIITKHQLSIRLIFGKYDRVIVSRHGYRFQKGLDAWVTVTDLSAGHHLLQEKYIGDLLSAAQLKNSN</sequence>
<reference evidence="2" key="1">
    <citation type="submission" date="2024-02" db="EMBL/GenBank/DDBJ databases">
        <title>Sediminibacterium planktonica sp. nov. and Sediminibacterium longus sp. nov., isolated from surface lake and river water.</title>
        <authorList>
            <person name="Watanabe K."/>
            <person name="Takemine S."/>
            <person name="Ishii Y."/>
            <person name="Ogata Y."/>
            <person name="Shindo C."/>
            <person name="Suda W."/>
        </authorList>
    </citation>
    <scope>NUCLEOTIDE SEQUENCE</scope>
    <source>
        <strain evidence="2">KACHI17</strain>
    </source>
</reference>
<organism evidence="2">
    <name type="scientific">Sediminibacterium sp. KACHI17</name>
    <dbReference type="NCBI Taxonomy" id="1751071"/>
    <lineage>
        <taxon>Bacteria</taxon>
        <taxon>Pseudomonadati</taxon>
        <taxon>Bacteroidota</taxon>
        <taxon>Chitinophagia</taxon>
        <taxon>Chitinophagales</taxon>
        <taxon>Chitinophagaceae</taxon>
        <taxon>Sediminibacterium</taxon>
    </lineage>
</organism>
<evidence type="ECO:0000313" key="2">
    <source>
        <dbReference type="EMBL" id="BFG70711.1"/>
    </source>
</evidence>
<dbReference type="PRINTS" id="PR00111">
    <property type="entry name" value="ABHYDROLASE"/>
</dbReference>